<dbReference type="KEGG" id="care:LT85_3936"/>
<protein>
    <submittedName>
        <fullName evidence="1">Uncharacterized protein</fullName>
    </submittedName>
</protein>
<dbReference type="AlphaFoldDB" id="A0A0A1FHH8"/>
<accession>A0A0A1FHH8</accession>
<dbReference type="EMBL" id="CP009962">
    <property type="protein sequence ID" value="AIY43094.1"/>
    <property type="molecule type" value="Genomic_DNA"/>
</dbReference>
<dbReference type="HOGENOM" id="CLU_2141610_0_0_4"/>
<dbReference type="Proteomes" id="UP000030302">
    <property type="component" value="Chromosome"/>
</dbReference>
<reference evidence="2" key="1">
    <citation type="journal article" date="2014" name="Soil Biol. Biochem.">
        <title>Structure and function of bacterial communities in ageing soils: Insights from the Mendocino ecological staircase.</title>
        <authorList>
            <person name="Uroz S."/>
            <person name="Tech J.J."/>
            <person name="Sawaya N.A."/>
            <person name="Frey-Klett P."/>
            <person name="Leveau J.H.J."/>
        </authorList>
    </citation>
    <scope>NUCLEOTIDE SEQUENCE [LARGE SCALE GENOMIC DNA]</scope>
    <source>
        <strain evidence="2">Cal35</strain>
    </source>
</reference>
<name>A0A0A1FHH8_9BURK</name>
<gene>
    <name evidence="1" type="ORF">LT85_3936</name>
</gene>
<organism evidence="1 2">
    <name type="scientific">Collimonas arenae</name>
    <dbReference type="NCBI Taxonomy" id="279058"/>
    <lineage>
        <taxon>Bacteria</taxon>
        <taxon>Pseudomonadati</taxon>
        <taxon>Pseudomonadota</taxon>
        <taxon>Betaproteobacteria</taxon>
        <taxon>Burkholderiales</taxon>
        <taxon>Oxalobacteraceae</taxon>
        <taxon>Collimonas</taxon>
    </lineage>
</organism>
<keyword evidence="2" id="KW-1185">Reference proteome</keyword>
<evidence type="ECO:0000313" key="2">
    <source>
        <dbReference type="Proteomes" id="UP000030302"/>
    </source>
</evidence>
<sequence length="112" mass="12212">MYVVPLETEGKHSIAGLKRVALFLPFATQFASDRRLPVRFKADAAGANQVAAFGGDSKLVFGSGMFEMLSDEELKQSVRFLNRNILVAIEARKFLVAPQGSVSVSIVLRKIA</sequence>
<proteinExistence type="predicted"/>
<evidence type="ECO:0000313" key="1">
    <source>
        <dbReference type="EMBL" id="AIY43094.1"/>
    </source>
</evidence>